<sequence>MLDQVLAQVLDLNERNLGNGPSSTSAIMATSTASSIPTPSPTSNSGGGGGGGGGGPTSSPLLFFVALGFGVVFTNLWIIVGVKYCFRYNQRNRRPQHDENGEPIDMTNMPRTHRRRREKKLMTMDEVNDRFPLTKYKAWMSNRAEEGLPTAGGVAGPQSKPASINDAAGTIASLDDHRKSGDSAEHGLLTVNSTPEKPKDSPDSTKTPQKSAEGESGEPVPEAPLSETERHSQPAVALPPPTRTEVHQDNDMDDDDQIQIAVPTEMLANPGDSCAICIDTLEDDDDVRGLTCGHAFHASCLDPWLTNRRACCPLCKADYFIPKPRPEGETATDAERHAGRRPPGMSGARIDGPRPPQYAFLGRNGRPRMVIPTRFMSLGASTGERDRYGFTNAQRRPRRTARQSRQDQTASAAPAVAAEGEQAPNNTWRTRFRNIRVPTPSLGNPFRRRNGPTTEPDHSPEIGTSTTDPTPSQLEAGQAGSAVQSH</sequence>
<dbReference type="InterPro" id="IPR051826">
    <property type="entry name" value="E3_ubiquitin-ligase_domain"/>
</dbReference>
<gene>
    <name evidence="5" type="ORF">HETSPECPRED_007833</name>
</gene>
<evidence type="ECO:0000259" key="4">
    <source>
        <dbReference type="PROSITE" id="PS50089"/>
    </source>
</evidence>
<dbReference type="Proteomes" id="UP000664521">
    <property type="component" value="Unassembled WGS sequence"/>
</dbReference>
<keyword evidence="6" id="KW-1185">Reference proteome</keyword>
<feature type="transmembrane region" description="Helical" evidence="3">
    <location>
        <begin position="61"/>
        <end position="86"/>
    </location>
</feature>
<dbReference type="SMART" id="SM00184">
    <property type="entry name" value="RING"/>
    <property type="match status" value="1"/>
</dbReference>
<feature type="compositionally biased region" description="Low complexity" evidence="2">
    <location>
        <begin position="21"/>
        <end position="44"/>
    </location>
</feature>
<feature type="compositionally biased region" description="Low complexity" evidence="2">
    <location>
        <begin position="410"/>
        <end position="424"/>
    </location>
</feature>
<keyword evidence="1" id="KW-0479">Metal-binding</keyword>
<feature type="compositionally biased region" description="Basic and acidic residues" evidence="2">
    <location>
        <begin position="325"/>
        <end position="337"/>
    </location>
</feature>
<feature type="region of interest" description="Disordered" evidence="2">
    <location>
        <begin position="93"/>
        <end position="115"/>
    </location>
</feature>
<proteinExistence type="predicted"/>
<dbReference type="OrthoDB" id="8062037at2759"/>
<keyword evidence="3" id="KW-1133">Transmembrane helix</keyword>
<dbReference type="Gene3D" id="3.30.40.10">
    <property type="entry name" value="Zinc/RING finger domain, C3HC4 (zinc finger)"/>
    <property type="match status" value="1"/>
</dbReference>
<dbReference type="InterPro" id="IPR001841">
    <property type="entry name" value="Znf_RING"/>
</dbReference>
<feature type="compositionally biased region" description="Polar residues" evidence="2">
    <location>
        <begin position="462"/>
        <end position="486"/>
    </location>
</feature>
<feature type="compositionally biased region" description="Basic and acidic residues" evidence="2">
    <location>
        <begin position="174"/>
        <end position="185"/>
    </location>
</feature>
<evidence type="ECO:0000256" key="1">
    <source>
        <dbReference type="PROSITE-ProRule" id="PRU00175"/>
    </source>
</evidence>
<dbReference type="CDD" id="cd16473">
    <property type="entry name" value="RING-H2_RNF103"/>
    <property type="match status" value="1"/>
</dbReference>
<evidence type="ECO:0000313" key="6">
    <source>
        <dbReference type="Proteomes" id="UP000664521"/>
    </source>
</evidence>
<dbReference type="AlphaFoldDB" id="A0A8H3FUP6"/>
<evidence type="ECO:0000256" key="2">
    <source>
        <dbReference type="SAM" id="MobiDB-lite"/>
    </source>
</evidence>
<dbReference type="EMBL" id="CAJPDS010000058">
    <property type="protein sequence ID" value="CAF9931233.1"/>
    <property type="molecule type" value="Genomic_DNA"/>
</dbReference>
<organism evidence="5 6">
    <name type="scientific">Heterodermia speciosa</name>
    <dbReference type="NCBI Taxonomy" id="116794"/>
    <lineage>
        <taxon>Eukaryota</taxon>
        <taxon>Fungi</taxon>
        <taxon>Dikarya</taxon>
        <taxon>Ascomycota</taxon>
        <taxon>Pezizomycotina</taxon>
        <taxon>Lecanoromycetes</taxon>
        <taxon>OSLEUM clade</taxon>
        <taxon>Lecanoromycetidae</taxon>
        <taxon>Caliciales</taxon>
        <taxon>Physciaceae</taxon>
        <taxon>Heterodermia</taxon>
    </lineage>
</organism>
<dbReference type="PANTHER" id="PTHR22765:SF434">
    <property type="entry name" value="GB|AAD18119.1-RELATED"/>
    <property type="match status" value="1"/>
</dbReference>
<reference evidence="5" key="1">
    <citation type="submission" date="2021-03" db="EMBL/GenBank/DDBJ databases">
        <authorList>
            <person name="Tagirdzhanova G."/>
        </authorList>
    </citation>
    <scope>NUCLEOTIDE SEQUENCE</scope>
</reference>
<feature type="region of interest" description="Disordered" evidence="2">
    <location>
        <begin position="17"/>
        <end position="54"/>
    </location>
</feature>
<name>A0A8H3FUP6_9LECA</name>
<dbReference type="GO" id="GO:0008270">
    <property type="term" value="F:zinc ion binding"/>
    <property type="evidence" value="ECO:0007669"/>
    <property type="project" value="UniProtKB-KW"/>
</dbReference>
<dbReference type="GO" id="GO:0006511">
    <property type="term" value="P:ubiquitin-dependent protein catabolic process"/>
    <property type="evidence" value="ECO:0007669"/>
    <property type="project" value="TreeGrafter"/>
</dbReference>
<accession>A0A8H3FUP6</accession>
<evidence type="ECO:0000313" key="5">
    <source>
        <dbReference type="EMBL" id="CAF9931233.1"/>
    </source>
</evidence>
<keyword evidence="3" id="KW-0812">Transmembrane</keyword>
<dbReference type="InterPro" id="IPR013083">
    <property type="entry name" value="Znf_RING/FYVE/PHD"/>
</dbReference>
<dbReference type="PANTHER" id="PTHR22765">
    <property type="entry name" value="RING FINGER AND PROTEASE ASSOCIATED DOMAIN-CONTAINING"/>
    <property type="match status" value="1"/>
</dbReference>
<dbReference type="PROSITE" id="PS50089">
    <property type="entry name" value="ZF_RING_2"/>
    <property type="match status" value="1"/>
</dbReference>
<feature type="region of interest" description="Disordered" evidence="2">
    <location>
        <begin position="174"/>
        <end position="251"/>
    </location>
</feature>
<dbReference type="SUPFAM" id="SSF57850">
    <property type="entry name" value="RING/U-box"/>
    <property type="match status" value="1"/>
</dbReference>
<protein>
    <recommendedName>
        <fullName evidence="4">RING-type domain-containing protein</fullName>
    </recommendedName>
</protein>
<dbReference type="FunFam" id="3.30.40.10:FF:000539">
    <property type="entry name" value="Ring finger domain protein"/>
    <property type="match status" value="1"/>
</dbReference>
<feature type="domain" description="RING-type" evidence="4">
    <location>
        <begin position="274"/>
        <end position="316"/>
    </location>
</feature>
<keyword evidence="1" id="KW-0862">Zinc</keyword>
<dbReference type="Pfam" id="PF13639">
    <property type="entry name" value="zf-RING_2"/>
    <property type="match status" value="1"/>
</dbReference>
<dbReference type="GO" id="GO:0005737">
    <property type="term" value="C:cytoplasm"/>
    <property type="evidence" value="ECO:0007669"/>
    <property type="project" value="TreeGrafter"/>
</dbReference>
<evidence type="ECO:0000256" key="3">
    <source>
        <dbReference type="SAM" id="Phobius"/>
    </source>
</evidence>
<keyword evidence="1" id="KW-0863">Zinc-finger</keyword>
<comment type="caution">
    <text evidence="5">The sequence shown here is derived from an EMBL/GenBank/DDBJ whole genome shotgun (WGS) entry which is preliminary data.</text>
</comment>
<feature type="region of interest" description="Disordered" evidence="2">
    <location>
        <begin position="382"/>
        <end position="486"/>
    </location>
</feature>
<feature type="compositionally biased region" description="Gly residues" evidence="2">
    <location>
        <begin position="45"/>
        <end position="54"/>
    </location>
</feature>
<keyword evidence="3" id="KW-0472">Membrane</keyword>
<feature type="region of interest" description="Disordered" evidence="2">
    <location>
        <begin position="325"/>
        <end position="356"/>
    </location>
</feature>
<dbReference type="GO" id="GO:0061630">
    <property type="term" value="F:ubiquitin protein ligase activity"/>
    <property type="evidence" value="ECO:0007669"/>
    <property type="project" value="TreeGrafter"/>
</dbReference>